<dbReference type="Proteomes" id="UP000295151">
    <property type="component" value="Unassembled WGS sequence"/>
</dbReference>
<dbReference type="PANTHER" id="PTHR43095">
    <property type="entry name" value="SUGAR KINASE"/>
    <property type="match status" value="1"/>
</dbReference>
<dbReference type="GO" id="GO:0016301">
    <property type="term" value="F:kinase activity"/>
    <property type="evidence" value="ECO:0007669"/>
    <property type="project" value="UniProtKB-KW"/>
</dbReference>
<dbReference type="InterPro" id="IPR018484">
    <property type="entry name" value="FGGY_N"/>
</dbReference>
<keyword evidence="3" id="KW-0808">Transferase</keyword>
<evidence type="ECO:0000256" key="1">
    <source>
        <dbReference type="ARBA" id="ARBA00009156"/>
    </source>
</evidence>
<dbReference type="Pfam" id="PF02782">
    <property type="entry name" value="FGGY_C"/>
    <property type="match status" value="1"/>
</dbReference>
<dbReference type="Pfam" id="PF00370">
    <property type="entry name" value="FGGY_N"/>
    <property type="match status" value="1"/>
</dbReference>
<dbReference type="InterPro" id="IPR043129">
    <property type="entry name" value="ATPase_NBD"/>
</dbReference>
<dbReference type="PANTHER" id="PTHR43095:SF5">
    <property type="entry name" value="XYLULOSE KINASE"/>
    <property type="match status" value="1"/>
</dbReference>
<evidence type="ECO:0000259" key="6">
    <source>
        <dbReference type="Pfam" id="PF02782"/>
    </source>
</evidence>
<dbReference type="RefSeq" id="WP_133980290.1">
    <property type="nucleotide sequence ID" value="NZ_SOCE01000001.1"/>
</dbReference>
<comment type="caution">
    <text evidence="7">The sequence shown here is derived from an EMBL/GenBank/DDBJ whole genome shotgun (WGS) entry which is preliminary data.</text>
</comment>
<accession>A0A4R7TE15</accession>
<evidence type="ECO:0000313" key="8">
    <source>
        <dbReference type="Proteomes" id="UP000295151"/>
    </source>
</evidence>
<dbReference type="AlphaFoldDB" id="A0A4R7TE15"/>
<evidence type="ECO:0000313" key="7">
    <source>
        <dbReference type="EMBL" id="TDU90374.1"/>
    </source>
</evidence>
<evidence type="ECO:0000256" key="2">
    <source>
        <dbReference type="ARBA" id="ARBA00022629"/>
    </source>
</evidence>
<sequence length="479" mass="49867">MGEPSWIGVDLGTQSVRAVRVAASGVVLGRAARALSSSRPADDRHEQDPYDWFAAVDATLAEVADPSVEGIAICSTSGTVLLTDPTGRPITSALMYDDARAAAELPRVVAADPDRWSTAMQPTWALPKILWLTDAAAGAGAGSGAAADGRRTELRIAHSADAVAAQLTGHPVATDTSHALKTGYDLVAGTWPYDAFGRLGLARECFPDVVLPGTELGRVSAAKAQLTGVPEGTPVYAGMTDGCAAQLAAGALAPGAWNSVLGTTLVLKGVSKDLLDDPTGAVYSHRHPDGGWLPGGASNTGAGALTALLPGADLEVFDRQARDLGPVDAAIYPITKRGERFPFVAPDATSFELGDFPDDLHRYAGVLQGVAFIERLAFEHLVKLGAEPVGSVSLTGGAVRSGYWNQLRADVLGVPVELPAISDPAYGMAILAASRETSVTETAARMVKVATVLEPRPRGRLENLYGEFVAELDRRGYLG</sequence>
<protein>
    <submittedName>
        <fullName evidence="7">Sugar (Pentulose or hexulose) kinase</fullName>
    </submittedName>
</protein>
<evidence type="ECO:0000256" key="3">
    <source>
        <dbReference type="ARBA" id="ARBA00022679"/>
    </source>
</evidence>
<keyword evidence="4 7" id="KW-0418">Kinase</keyword>
<evidence type="ECO:0000256" key="4">
    <source>
        <dbReference type="ARBA" id="ARBA00022777"/>
    </source>
</evidence>
<reference evidence="7 8" key="1">
    <citation type="submission" date="2019-03" db="EMBL/GenBank/DDBJ databases">
        <title>Genomic Encyclopedia of Type Strains, Phase III (KMG-III): the genomes of soil and plant-associated and newly described type strains.</title>
        <authorList>
            <person name="Whitman W."/>
        </authorList>
    </citation>
    <scope>NUCLEOTIDE SEQUENCE [LARGE SCALE GENOMIC DNA]</scope>
    <source>
        <strain evidence="7 8">VKM Ac-2575</strain>
    </source>
</reference>
<dbReference type="OrthoDB" id="9805576at2"/>
<dbReference type="InterPro" id="IPR050406">
    <property type="entry name" value="FGGY_Carb_Kinase"/>
</dbReference>
<comment type="similarity">
    <text evidence="1">Belongs to the FGGY kinase family.</text>
</comment>
<organism evidence="7 8">
    <name type="scientific">Kribbella voronezhensis</name>
    <dbReference type="NCBI Taxonomy" id="2512212"/>
    <lineage>
        <taxon>Bacteria</taxon>
        <taxon>Bacillati</taxon>
        <taxon>Actinomycetota</taxon>
        <taxon>Actinomycetes</taxon>
        <taxon>Propionibacteriales</taxon>
        <taxon>Kribbellaceae</taxon>
        <taxon>Kribbella</taxon>
    </lineage>
</organism>
<dbReference type="CDD" id="cd07783">
    <property type="entry name" value="ASKHA_NBD_FGGY_SePSK_AtXK1-like"/>
    <property type="match status" value="1"/>
</dbReference>
<dbReference type="InterPro" id="IPR018485">
    <property type="entry name" value="FGGY_C"/>
</dbReference>
<dbReference type="Gene3D" id="3.30.420.40">
    <property type="match status" value="2"/>
</dbReference>
<gene>
    <name evidence="7" type="ORF">EV138_3960</name>
</gene>
<name>A0A4R7TE15_9ACTN</name>
<keyword evidence="2" id="KW-0119">Carbohydrate metabolism</keyword>
<dbReference type="GO" id="GO:0042732">
    <property type="term" value="P:D-xylose metabolic process"/>
    <property type="evidence" value="ECO:0007669"/>
    <property type="project" value="UniProtKB-KW"/>
</dbReference>
<feature type="domain" description="Carbohydrate kinase FGGY C-terminal" evidence="6">
    <location>
        <begin position="312"/>
        <end position="433"/>
    </location>
</feature>
<dbReference type="InterPro" id="IPR000577">
    <property type="entry name" value="Carb_kinase_FGGY"/>
</dbReference>
<proteinExistence type="inferred from homology"/>
<dbReference type="PIRSF" id="PIRSF000538">
    <property type="entry name" value="GlpK"/>
    <property type="match status" value="1"/>
</dbReference>
<evidence type="ECO:0000259" key="5">
    <source>
        <dbReference type="Pfam" id="PF00370"/>
    </source>
</evidence>
<dbReference type="SUPFAM" id="SSF53067">
    <property type="entry name" value="Actin-like ATPase domain"/>
    <property type="match status" value="2"/>
</dbReference>
<keyword evidence="8" id="KW-1185">Reference proteome</keyword>
<keyword evidence="2" id="KW-0859">Xylose metabolism</keyword>
<feature type="domain" description="Carbohydrate kinase FGGY N-terminal" evidence="5">
    <location>
        <begin position="6"/>
        <end position="247"/>
    </location>
</feature>
<dbReference type="EMBL" id="SOCE01000001">
    <property type="protein sequence ID" value="TDU90374.1"/>
    <property type="molecule type" value="Genomic_DNA"/>
</dbReference>